<evidence type="ECO:0000313" key="2">
    <source>
        <dbReference type="Proteomes" id="UP000192257"/>
    </source>
</evidence>
<evidence type="ECO:0008006" key="3">
    <source>
        <dbReference type="Google" id="ProtNLM"/>
    </source>
</evidence>
<dbReference type="EMBL" id="NBCO01000014">
    <property type="protein sequence ID" value="ORC89080.1"/>
    <property type="molecule type" value="Genomic_DNA"/>
</dbReference>
<dbReference type="RefSeq" id="XP_028883146.1">
    <property type="nucleotide sequence ID" value="XM_029025736.1"/>
</dbReference>
<dbReference type="VEuPathDB" id="TriTrypDB:TM35_000142910"/>
<protein>
    <recommendedName>
        <fullName evidence="3">NB-ARC domain-containing protein</fullName>
    </recommendedName>
</protein>
<name>A0A1X0NY36_9TRYP</name>
<comment type="caution">
    <text evidence="1">The sequence shown here is derived from an EMBL/GenBank/DDBJ whole genome shotgun (WGS) entry which is preliminary data.</text>
</comment>
<dbReference type="OrthoDB" id="1658288at2759"/>
<organism evidence="1 2">
    <name type="scientific">Trypanosoma theileri</name>
    <dbReference type="NCBI Taxonomy" id="67003"/>
    <lineage>
        <taxon>Eukaryota</taxon>
        <taxon>Discoba</taxon>
        <taxon>Euglenozoa</taxon>
        <taxon>Kinetoplastea</taxon>
        <taxon>Metakinetoplastina</taxon>
        <taxon>Trypanosomatida</taxon>
        <taxon>Trypanosomatidae</taxon>
        <taxon>Trypanosoma</taxon>
    </lineage>
</organism>
<evidence type="ECO:0000313" key="1">
    <source>
        <dbReference type="EMBL" id="ORC89080.1"/>
    </source>
</evidence>
<dbReference type="Proteomes" id="UP000192257">
    <property type="component" value="Unassembled WGS sequence"/>
</dbReference>
<dbReference type="AlphaFoldDB" id="A0A1X0NY36"/>
<dbReference type="GeneID" id="39985516"/>
<accession>A0A1X0NY36</accession>
<dbReference type="Gene3D" id="3.40.50.300">
    <property type="entry name" value="P-loop containing nucleotide triphosphate hydrolases"/>
    <property type="match status" value="1"/>
</dbReference>
<keyword evidence="2" id="KW-1185">Reference proteome</keyword>
<proteinExistence type="predicted"/>
<sequence>MWRLPRKAYFQLFGFRLVSTPTTDKPQWEKYEQQQQQQTAHPIIFNVPALSRVVGRDVEILSLWQNLLAGRRFQAITGPDGIGKSTIAAEFCDRARRSERFTCIHWFNAKDDLQSTLLQFFQSMKGRKEKDVLLVIDGVQDPQEVLRLIPEHTNVYTLLTTVSEVDSSNKIGVLKVLPLSPSAVLEFPHVLEVEDESSPAREVMHAVGYVPLLMHMVCCLMESETVTPMKLKEELHAKGFTGEGILSISSLLDVLLNIALAALEQDCPGGKEYLAKLALFNIDNISYTLVDCLLGEGEGEVFAVQAAGLGICEQRWDEASLRIHPSIAKILRSKADSASVEESAKVLHSLWPRRWRGTGSSIANELVLHTRAICETVDKLQLKYSDDLLQCLDRSATFLALNEGKELVTAAELWLRVVRSNQENGKKDAETVRHARECGRLLHFLRDDRAGKVLQYAFNLACAVHGEQSIERALILGCYAPYMHATEDAVCLLRDAAALLENRVSSVESVLGKEEERMLSESVFVLLLREGQMLQELGKAVPEVLWTMLQQQEERIKKGRQLTPSRK</sequence>
<dbReference type="SUPFAM" id="SSF52540">
    <property type="entry name" value="P-loop containing nucleoside triphosphate hydrolases"/>
    <property type="match status" value="1"/>
</dbReference>
<gene>
    <name evidence="1" type="ORF">TM35_000142910</name>
</gene>
<dbReference type="InterPro" id="IPR027417">
    <property type="entry name" value="P-loop_NTPase"/>
</dbReference>
<reference evidence="1 2" key="1">
    <citation type="submission" date="2017-03" db="EMBL/GenBank/DDBJ databases">
        <title>An alternative strategy for trypanosome survival in the mammalian bloodstream revealed through genome and transcriptome analysis of the ubiquitous bovine parasite Trypanosoma (Megatrypanum) theileri.</title>
        <authorList>
            <person name="Kelly S."/>
            <person name="Ivens A."/>
            <person name="Mott A."/>
            <person name="O'Neill E."/>
            <person name="Emms D."/>
            <person name="Macleod O."/>
            <person name="Voorheis P."/>
            <person name="Matthews J."/>
            <person name="Matthews K."/>
            <person name="Carrington M."/>
        </authorList>
    </citation>
    <scope>NUCLEOTIDE SEQUENCE [LARGE SCALE GENOMIC DNA]</scope>
    <source>
        <strain evidence="1">Edinburgh</strain>
    </source>
</reference>